<dbReference type="Gene3D" id="2.120.10.30">
    <property type="entry name" value="TolB, C-terminal domain"/>
    <property type="match status" value="2"/>
</dbReference>
<proteinExistence type="inferred from homology"/>
<dbReference type="PRINTS" id="PR00109">
    <property type="entry name" value="TYRKINASE"/>
</dbReference>
<evidence type="ECO:0000256" key="5">
    <source>
        <dbReference type="ARBA" id="ARBA00022737"/>
    </source>
</evidence>
<dbReference type="InterPro" id="IPR002011">
    <property type="entry name" value="Tyr_kinase_rcpt_2_CS"/>
</dbReference>
<keyword evidence="5" id="KW-0677">Repeat</keyword>
<dbReference type="SUPFAM" id="SSF49265">
    <property type="entry name" value="Fibronectin type III"/>
    <property type="match status" value="5"/>
</dbReference>
<dbReference type="GO" id="GO:0043235">
    <property type="term" value="C:receptor complex"/>
    <property type="evidence" value="ECO:0007669"/>
    <property type="project" value="TreeGrafter"/>
</dbReference>
<dbReference type="InterPro" id="IPR000719">
    <property type="entry name" value="Prot_kinase_dom"/>
</dbReference>
<dbReference type="Gene3D" id="1.10.510.10">
    <property type="entry name" value="Transferase(Phosphotransferase) domain 1"/>
    <property type="match status" value="1"/>
</dbReference>
<accession>A0A0L0C3J5</accession>
<dbReference type="PROSITE" id="PS00239">
    <property type="entry name" value="RECEPTOR_TYR_KIN_II"/>
    <property type="match status" value="1"/>
</dbReference>
<evidence type="ECO:0000256" key="19">
    <source>
        <dbReference type="SAM" id="SignalP"/>
    </source>
</evidence>
<name>A0A0L0C3J5_LUCCU</name>
<dbReference type="EMBL" id="JRES01000955">
    <property type="protein sequence ID" value="KNC26822.1"/>
    <property type="molecule type" value="Genomic_DNA"/>
</dbReference>
<dbReference type="CDD" id="cd00063">
    <property type="entry name" value="FN3"/>
    <property type="match status" value="4"/>
</dbReference>
<dbReference type="SMART" id="SM00219">
    <property type="entry name" value="TyrKc"/>
    <property type="match status" value="1"/>
</dbReference>
<keyword evidence="12 16" id="KW-0675">Receptor</keyword>
<dbReference type="InterPro" id="IPR011042">
    <property type="entry name" value="6-blade_b-propeller_TolB-like"/>
</dbReference>
<dbReference type="InterPro" id="IPR011009">
    <property type="entry name" value="Kinase-like_dom_sf"/>
</dbReference>
<feature type="signal peptide" evidence="19">
    <location>
        <begin position="1"/>
        <end position="23"/>
    </location>
</feature>
<evidence type="ECO:0000256" key="8">
    <source>
        <dbReference type="ARBA" id="ARBA00022840"/>
    </source>
</evidence>
<organism evidence="22 23">
    <name type="scientific">Lucilia cuprina</name>
    <name type="common">Green bottle fly</name>
    <name type="synonym">Australian sheep blowfly</name>
    <dbReference type="NCBI Taxonomy" id="7375"/>
    <lineage>
        <taxon>Eukaryota</taxon>
        <taxon>Metazoa</taxon>
        <taxon>Ecdysozoa</taxon>
        <taxon>Arthropoda</taxon>
        <taxon>Hexapoda</taxon>
        <taxon>Insecta</taxon>
        <taxon>Pterygota</taxon>
        <taxon>Neoptera</taxon>
        <taxon>Endopterygota</taxon>
        <taxon>Diptera</taxon>
        <taxon>Brachycera</taxon>
        <taxon>Muscomorpha</taxon>
        <taxon>Oestroidea</taxon>
        <taxon>Calliphoridae</taxon>
        <taxon>Luciliinae</taxon>
        <taxon>Lucilia</taxon>
    </lineage>
</organism>
<evidence type="ECO:0000256" key="2">
    <source>
        <dbReference type="ARBA" id="ARBA00022553"/>
    </source>
</evidence>
<evidence type="ECO:0000313" key="22">
    <source>
        <dbReference type="EMBL" id="KNC26822.1"/>
    </source>
</evidence>
<evidence type="ECO:0000256" key="9">
    <source>
        <dbReference type="ARBA" id="ARBA00022989"/>
    </source>
</evidence>
<protein>
    <recommendedName>
        <fullName evidence="16">Tyrosine-protein kinase receptor</fullName>
        <ecNumber evidence="16">2.7.10.1</ecNumber>
    </recommendedName>
</protein>
<feature type="region of interest" description="Disordered" evidence="17">
    <location>
        <begin position="256"/>
        <end position="334"/>
    </location>
</feature>
<evidence type="ECO:0000256" key="12">
    <source>
        <dbReference type="ARBA" id="ARBA00023170"/>
    </source>
</evidence>
<feature type="domain" description="Fibronectin type-III" evidence="21">
    <location>
        <begin position="800"/>
        <end position="905"/>
    </location>
</feature>
<dbReference type="InterPro" id="IPR013783">
    <property type="entry name" value="Ig-like_fold"/>
</dbReference>
<dbReference type="GO" id="GO:0005886">
    <property type="term" value="C:plasma membrane"/>
    <property type="evidence" value="ECO:0007669"/>
    <property type="project" value="TreeGrafter"/>
</dbReference>
<dbReference type="OrthoDB" id="65481at2759"/>
<dbReference type="Gene3D" id="2.60.40.10">
    <property type="entry name" value="Immunoglobulins"/>
    <property type="match status" value="6"/>
</dbReference>
<dbReference type="PROSITE" id="PS50011">
    <property type="entry name" value="PROTEIN_KINASE_DOM"/>
    <property type="match status" value="1"/>
</dbReference>
<feature type="transmembrane region" description="Helical" evidence="18">
    <location>
        <begin position="2104"/>
        <end position="2125"/>
    </location>
</feature>
<feature type="compositionally biased region" description="Acidic residues" evidence="17">
    <location>
        <begin position="322"/>
        <end position="334"/>
    </location>
</feature>
<feature type="domain" description="Fibronectin type-III" evidence="21">
    <location>
        <begin position="417"/>
        <end position="517"/>
    </location>
</feature>
<feature type="domain" description="Fibronectin type-III" evidence="21">
    <location>
        <begin position="1285"/>
        <end position="1383"/>
    </location>
</feature>
<keyword evidence="9 18" id="KW-1133">Transmembrane helix</keyword>
<dbReference type="FunFam" id="1.10.510.10:FF:000341">
    <property type="entry name" value="Tyrosine-protein kinase receptor"/>
    <property type="match status" value="1"/>
</dbReference>
<dbReference type="GO" id="GO:0007169">
    <property type="term" value="P:cell surface receptor protein tyrosine kinase signaling pathway"/>
    <property type="evidence" value="ECO:0007669"/>
    <property type="project" value="InterPro"/>
</dbReference>
<dbReference type="EC" id="2.7.10.1" evidence="16"/>
<dbReference type="InterPro" id="IPR001245">
    <property type="entry name" value="Ser-Thr/Tyr_kinase_cat_dom"/>
</dbReference>
<dbReference type="PROSITE" id="PS50853">
    <property type="entry name" value="FN3"/>
    <property type="match status" value="4"/>
</dbReference>
<dbReference type="GO" id="GO:0030154">
    <property type="term" value="P:cell differentiation"/>
    <property type="evidence" value="ECO:0007669"/>
    <property type="project" value="UniProtKB-ARBA"/>
</dbReference>
<feature type="domain" description="Fibronectin type-III" evidence="21">
    <location>
        <begin position="1775"/>
        <end position="1865"/>
    </location>
</feature>
<evidence type="ECO:0000313" key="23">
    <source>
        <dbReference type="Proteomes" id="UP000037069"/>
    </source>
</evidence>
<dbReference type="PROSITE" id="PS00109">
    <property type="entry name" value="PROTEIN_KINASE_TYR"/>
    <property type="match status" value="1"/>
</dbReference>
<dbReference type="OMA" id="RDYWHLQ"/>
<evidence type="ECO:0000256" key="7">
    <source>
        <dbReference type="ARBA" id="ARBA00022777"/>
    </source>
</evidence>
<dbReference type="SUPFAM" id="SSF63825">
    <property type="entry name" value="YWTD domain"/>
    <property type="match status" value="2"/>
</dbReference>
<comment type="subcellular location">
    <subcellularLocation>
        <location evidence="1">Membrane</location>
        <topology evidence="1">Single-pass membrane protein</topology>
    </subcellularLocation>
</comment>
<keyword evidence="10 18" id="KW-0472">Membrane</keyword>
<evidence type="ECO:0000256" key="11">
    <source>
        <dbReference type="ARBA" id="ARBA00023137"/>
    </source>
</evidence>
<sequence>MFLIIKTLIIVVTLFNCVVKCQMDVEDETETITPTNLKPLSNEGDVDVVNDLTINQILTNLSIFNEESNEYDTSIVSMLENVTHSCLQRCMEEETSFLNDFGLKCKVGENRPECYRARCFKGCELWWHALKEFEPCQEACSSTQFYPFDLPCISACETTQRQYWHLQRLHVERLLTTATMSTTKSKAMSATTATTTTTTTTSLQPQLLHDNETLNTLTLKWPITTATTSLLPALYMASRPFNIQYQYVLRAKTTTTTSRPAAASVTASSTSSPALAVNDTPDINSSEGVGSQQQSKQHVELEDQKSSLLKHNDKGDKHDNVADDVDDDENNDDFENDAVVEQNGEEVAKRSQQEPEEQWWNLADYNCNENFECDIMDGLMPYTSYKFRFELPFGDNLYDVLYSSASEIYTTPAMGRPISKPIITQTLALDETHIVVFWQPGKFTNGPLTNYKVMLKATESNEQFENEHKQLLPPTASYHIFSKLLPFTSYTLHLSMINAEGEGPWSEVNVTTKALKAPQIKLDDLNTLLIAGEYSIVMKSLDPLVESRVLYKSDEILTDFNVHQYAKRLFVINKKGVVVSLFIDDSANYTLLNLLEEESGFVPSKLAVDWLNQKLYVAGGTSIANSWILKRLDFNGSNVELLVSSLKPLKHLHIDPLNGWIFASTESFQLSRINLKTFKVSQYILPFELEHFSNQYQSYLLNAYNAKDRSIYELSYDSKFKEQKSWNVSSNFQGDILWFDTFENWLIMTNGSHLLRQHMEGQQEMDILGFKEIEWCWKLMPLMSTSLKNYLQPLPKPLKEPENLQAVLSPNKAKISWQSPQRLKKFQSKSSWQNWEYELDILDVSSNNAFNIRSIKSTHFQVERLQANNLYKIKVRALLNAPNRQGLSATTSEWSQELLTRTWPMGDHHFLWASDRGLWQTEVLLQPAELKALDYKNIESFKQINSSVYYIDKTSHQLGCFNLMNPEISCGFQQPNVYSVDYDWRAEKLYWSDVSKNCIVRSNLNGEHKELLPIFGARLIKLDVAKGYIYYTTDTRLLRRKLNGFMVSQEMEYYHNNGNGESIQGFALDFVQQKIYWWVQHQEGKTRLFASSLDFVKSDDLFDLPENYKILQDSFNFLQEIDCFLWLKAMEREVVVMMGGQDHLPQPMTLAIPLKHKANFVTLRQDFSNVHDPNIIPEAIDRDSVYITEGYWDDFNIKWSAVNTNDNITIFYKVLISTWPLEPQFILTFEVAQTVVRITEFKMAGLAINVTITPVSLWAQGPATTVLLKTPSAAPKQPKNLRVFVEQIMEPLQKQSNITALVRWDSPDNISSEKEVFYKVYCYLKEDLHSVKDIEDMGLKSHEVRFYNLLKEESYMFQVQAFSLTRSKGGEKSSLLTHFINPDSQAIPKLLFTTSEYIAELDLDLNVTKKWVYTSSEVEHLSMISGEQRLIWVNENVELMSYQPGAASLKLARMRAEVLGLTVDWILRKVYWAELSGEKENLVGIYELDLNQYEGKVMLGSKIFSLSPGKLLKNLIVLPYSRSLLWLEYELDNRNNCTLQGRNLSDFSQLKFKNHLFYHQMFEGSLMPDMESVNLIDSKGKLYAYELQRHLSTSLKIPLEEIEINANFQRDSGYFYSLYNHTLKAFNRRKHNLEFTQALKEIKLIKAFNYQEYPKRECLIMEYNALNGEFSSLEQLFVQEVSEEFMVLQLMKKNPFENCKLPIPGLSYRILVNGPQDFVKEYQLKPGPLNITELRPFTNYTLRINASSYYQQKFLIEEMQYPEFVIRTQEGNPWQPMNFTASPLSPSEIAVAWLEPQQLNADSVAYQLYWQALNSSLTSHKRVDEFEMILMNLEPAQEYLIWLEVYSKPSKFNTTEKLLVKTFPEPEPLQLIEKEAYNLTLQWQANTDYDSVILECTPLTQDPEDFPFSIDITGVTDNITVTNLEPKTKYEFYLKLQFASVERTYIWPEVPSSHYIYETLGDAPGRPGQPQIEHITGEIFKVFWDPAKSNGATITEYSLEALQARQHKRIRRNIVIPTTNASNTSSITRLAQMPWVEELQPLEDKWLSYCNTTELSCIVRELHTMRFLMFRVRARNEPYGWGPYSEDSERVLEPFVSPQKRNSLVLAIIAPAAIVTTCVIILIVIRKVQKRRLKAKQLLAKSRPSIWSNLSTMQQQLAARNRAFSMTSASTMYTGGPLSDADIALLPHINWSQITLLNFLGSGAFGEVYEGMLKHEDEEEMEKVAIKSLRKGASEFAELLQEAQLMSNFKHENIVRLIGVCCDTESISIIMEHMEGGDLLSYLRESRPNSTKPVASLQLLDLMSMCIDVATGMAYLEDMHFVHRDLACRNCLVSSRIPSKRTVKIGDFGLARDIYKNDYYRKEGEALMPVRWMAPESLVDGVFTTQSDVWAFGVLCWEILTLGQQPYAARNNFEVLNFVKEGGRLEQPDNCPDKLFSLMSACWQTDPEERPTFRKCFNSLLAIKTDVRRVSLGYNIDDSDYAMYANQHGIVLSSFLASPPLNKVKEEEELEEPLKDNVENVKLNHKYEMRQNSLNSQNEEESILSNNHVQSKTLESITEKNDLKVRFNNNISMRDAEEPESLNDESHLIDTKLYRIQENPDYYVNEGVSRL</sequence>
<comment type="catalytic activity">
    <reaction evidence="14 16">
        <text>L-tyrosyl-[protein] + ATP = O-phospho-L-tyrosyl-[protein] + ADP + H(+)</text>
        <dbReference type="Rhea" id="RHEA:10596"/>
        <dbReference type="Rhea" id="RHEA-COMP:10136"/>
        <dbReference type="Rhea" id="RHEA-COMP:20101"/>
        <dbReference type="ChEBI" id="CHEBI:15378"/>
        <dbReference type="ChEBI" id="CHEBI:30616"/>
        <dbReference type="ChEBI" id="CHEBI:46858"/>
        <dbReference type="ChEBI" id="CHEBI:61978"/>
        <dbReference type="ChEBI" id="CHEBI:456216"/>
        <dbReference type="EC" id="2.7.10.1"/>
    </reaction>
</comment>
<dbReference type="InterPro" id="IPR050122">
    <property type="entry name" value="RTK"/>
</dbReference>
<feature type="compositionally biased region" description="Basic and acidic residues" evidence="17">
    <location>
        <begin position="297"/>
        <end position="321"/>
    </location>
</feature>
<evidence type="ECO:0000256" key="4">
    <source>
        <dbReference type="ARBA" id="ARBA00022692"/>
    </source>
</evidence>
<dbReference type="Gene3D" id="3.30.200.20">
    <property type="entry name" value="Phosphorylase Kinase, domain 1"/>
    <property type="match status" value="1"/>
</dbReference>
<keyword evidence="2 16" id="KW-0597">Phosphoprotein</keyword>
<dbReference type="InterPro" id="IPR020635">
    <property type="entry name" value="Tyr_kinase_cat_dom"/>
</dbReference>
<dbReference type="InterPro" id="IPR008266">
    <property type="entry name" value="Tyr_kinase_AS"/>
</dbReference>
<dbReference type="InterPro" id="IPR003961">
    <property type="entry name" value="FN3_dom"/>
</dbReference>
<evidence type="ECO:0000256" key="13">
    <source>
        <dbReference type="ARBA" id="ARBA00023180"/>
    </source>
</evidence>
<feature type="binding site" evidence="15">
    <location>
        <position position="2227"/>
    </location>
    <ligand>
        <name>ATP</name>
        <dbReference type="ChEBI" id="CHEBI:30616"/>
    </ligand>
</feature>
<keyword evidence="8 15" id="KW-0067">ATP-binding</keyword>
<evidence type="ECO:0000256" key="15">
    <source>
        <dbReference type="PROSITE-ProRule" id="PRU10141"/>
    </source>
</evidence>
<keyword evidence="6 15" id="KW-0547">Nucleotide-binding</keyword>
<evidence type="ECO:0000259" key="21">
    <source>
        <dbReference type="PROSITE" id="PS50853"/>
    </source>
</evidence>
<reference evidence="22 23" key="1">
    <citation type="journal article" date="2015" name="Nat. Commun.">
        <title>Lucilia cuprina genome unlocks parasitic fly biology to underpin future interventions.</title>
        <authorList>
            <person name="Anstead C.A."/>
            <person name="Korhonen P.K."/>
            <person name="Young N.D."/>
            <person name="Hall R.S."/>
            <person name="Jex A.R."/>
            <person name="Murali S.C."/>
            <person name="Hughes D.S."/>
            <person name="Lee S.F."/>
            <person name="Perry T."/>
            <person name="Stroehlein A.J."/>
            <person name="Ansell B.R."/>
            <person name="Breugelmans B."/>
            <person name="Hofmann A."/>
            <person name="Qu J."/>
            <person name="Dugan S."/>
            <person name="Lee S.L."/>
            <person name="Chao H."/>
            <person name="Dinh H."/>
            <person name="Han Y."/>
            <person name="Doddapaneni H.V."/>
            <person name="Worley K.C."/>
            <person name="Muzny D.M."/>
            <person name="Ioannidis P."/>
            <person name="Waterhouse R.M."/>
            <person name="Zdobnov E.M."/>
            <person name="James P.J."/>
            <person name="Bagnall N.H."/>
            <person name="Kotze A.C."/>
            <person name="Gibbs R.A."/>
            <person name="Richards S."/>
            <person name="Batterham P."/>
            <person name="Gasser R.B."/>
        </authorList>
    </citation>
    <scope>NUCLEOTIDE SEQUENCE [LARGE SCALE GENOMIC DNA]</scope>
    <source>
        <strain evidence="22 23">LS</strain>
        <tissue evidence="22">Full body</tissue>
    </source>
</reference>
<dbReference type="Pfam" id="PF07714">
    <property type="entry name" value="PK_Tyr_Ser-Thr"/>
    <property type="match status" value="1"/>
</dbReference>
<dbReference type="InterPro" id="IPR036116">
    <property type="entry name" value="FN3_sf"/>
</dbReference>
<evidence type="ECO:0000256" key="3">
    <source>
        <dbReference type="ARBA" id="ARBA00022679"/>
    </source>
</evidence>
<dbReference type="GO" id="GO:0005524">
    <property type="term" value="F:ATP binding"/>
    <property type="evidence" value="ECO:0007669"/>
    <property type="project" value="UniProtKB-UniRule"/>
</dbReference>
<evidence type="ECO:0000259" key="20">
    <source>
        <dbReference type="PROSITE" id="PS50011"/>
    </source>
</evidence>
<keyword evidence="23" id="KW-1185">Reference proteome</keyword>
<feature type="compositionally biased region" description="Low complexity" evidence="17">
    <location>
        <begin position="256"/>
        <end position="276"/>
    </location>
</feature>
<keyword evidence="19" id="KW-0732">Signal</keyword>
<keyword evidence="13" id="KW-0325">Glycoprotein</keyword>
<evidence type="ECO:0000256" key="1">
    <source>
        <dbReference type="ARBA" id="ARBA00004167"/>
    </source>
</evidence>
<dbReference type="Pfam" id="PF00041">
    <property type="entry name" value="fn3"/>
    <property type="match status" value="2"/>
</dbReference>
<feature type="compositionally biased region" description="Polar residues" evidence="17">
    <location>
        <begin position="281"/>
        <end position="296"/>
    </location>
</feature>
<dbReference type="GO" id="GO:0004714">
    <property type="term" value="F:transmembrane receptor protein tyrosine kinase activity"/>
    <property type="evidence" value="ECO:0007669"/>
    <property type="project" value="UniProtKB-EC"/>
</dbReference>
<keyword evidence="7" id="KW-0418">Kinase</keyword>
<evidence type="ECO:0000256" key="10">
    <source>
        <dbReference type="ARBA" id="ARBA00023136"/>
    </source>
</evidence>
<comment type="similarity">
    <text evidence="16">Belongs to the protein kinase superfamily. Tyr protein kinase family. Insulin receptor subfamily.</text>
</comment>
<evidence type="ECO:0000256" key="6">
    <source>
        <dbReference type="ARBA" id="ARBA00022741"/>
    </source>
</evidence>
<dbReference type="Proteomes" id="UP000037069">
    <property type="component" value="Unassembled WGS sequence"/>
</dbReference>
<dbReference type="GO" id="GO:0009653">
    <property type="term" value="P:anatomical structure morphogenesis"/>
    <property type="evidence" value="ECO:0007669"/>
    <property type="project" value="UniProtKB-ARBA"/>
</dbReference>
<evidence type="ECO:0000256" key="14">
    <source>
        <dbReference type="ARBA" id="ARBA00051243"/>
    </source>
</evidence>
<keyword evidence="4 16" id="KW-0812">Transmembrane</keyword>
<dbReference type="SMART" id="SM00060">
    <property type="entry name" value="FN3"/>
    <property type="match status" value="8"/>
</dbReference>
<feature type="chain" id="PRO_5005535624" description="Tyrosine-protein kinase receptor" evidence="19">
    <location>
        <begin position="24"/>
        <end position="2611"/>
    </location>
</feature>
<dbReference type="GO" id="GO:0007399">
    <property type="term" value="P:nervous system development"/>
    <property type="evidence" value="ECO:0007669"/>
    <property type="project" value="UniProtKB-ARBA"/>
</dbReference>
<evidence type="ECO:0000256" key="16">
    <source>
        <dbReference type="RuleBase" id="RU000312"/>
    </source>
</evidence>
<evidence type="ECO:0000256" key="17">
    <source>
        <dbReference type="SAM" id="MobiDB-lite"/>
    </source>
</evidence>
<keyword evidence="11" id="KW-0829">Tyrosine-protein kinase</keyword>
<dbReference type="PANTHER" id="PTHR24416:SF527">
    <property type="entry name" value="PROTO-ONCOGENE TYROSINE-PROTEIN KINASE ROS"/>
    <property type="match status" value="1"/>
</dbReference>
<dbReference type="InterPro" id="IPR017441">
    <property type="entry name" value="Protein_kinase_ATP_BS"/>
</dbReference>
<dbReference type="GO" id="GO:0032006">
    <property type="term" value="P:regulation of TOR signaling"/>
    <property type="evidence" value="ECO:0007669"/>
    <property type="project" value="TreeGrafter"/>
</dbReference>
<dbReference type="SUPFAM" id="SSF56112">
    <property type="entry name" value="Protein kinase-like (PK-like)"/>
    <property type="match status" value="1"/>
</dbReference>
<keyword evidence="3" id="KW-0808">Transferase</keyword>
<evidence type="ECO:0000256" key="18">
    <source>
        <dbReference type="SAM" id="Phobius"/>
    </source>
</evidence>
<comment type="caution">
    <text evidence="22">The sequence shown here is derived from an EMBL/GenBank/DDBJ whole genome shotgun (WGS) entry which is preliminary data.</text>
</comment>
<dbReference type="PANTHER" id="PTHR24416">
    <property type="entry name" value="TYROSINE-PROTEIN KINASE RECEPTOR"/>
    <property type="match status" value="1"/>
</dbReference>
<feature type="domain" description="Protein kinase" evidence="20">
    <location>
        <begin position="2194"/>
        <end position="2461"/>
    </location>
</feature>
<dbReference type="STRING" id="7375.A0A0L0C3J5"/>
<gene>
    <name evidence="22" type="ORF">FF38_06390</name>
</gene>
<dbReference type="PROSITE" id="PS00107">
    <property type="entry name" value="PROTEIN_KINASE_ATP"/>
    <property type="match status" value="1"/>
</dbReference>